<organism evidence="4 5">
    <name type="scientific">Microvirga aerophila</name>
    <dbReference type="NCBI Taxonomy" id="670291"/>
    <lineage>
        <taxon>Bacteria</taxon>
        <taxon>Pseudomonadati</taxon>
        <taxon>Pseudomonadota</taxon>
        <taxon>Alphaproteobacteria</taxon>
        <taxon>Hyphomicrobiales</taxon>
        <taxon>Methylobacteriaceae</taxon>
        <taxon>Microvirga</taxon>
    </lineage>
</organism>
<evidence type="ECO:0000313" key="5">
    <source>
        <dbReference type="Proteomes" id="UP000321085"/>
    </source>
</evidence>
<dbReference type="AlphaFoldDB" id="A0A512BZ62"/>
<comment type="caution">
    <text evidence="4">The sequence shown here is derived from an EMBL/GenBank/DDBJ whole genome shotgun (WGS) entry which is preliminary data.</text>
</comment>
<dbReference type="Pfam" id="PF22895">
    <property type="entry name" value="DUF7024"/>
    <property type="match status" value="1"/>
</dbReference>
<proteinExistence type="predicted"/>
<feature type="domain" description="Sulfatase N-terminal" evidence="2">
    <location>
        <begin position="65"/>
        <end position="322"/>
    </location>
</feature>
<reference evidence="4 5" key="1">
    <citation type="submission" date="2019-07" db="EMBL/GenBank/DDBJ databases">
        <title>Whole genome shotgun sequence of Microvirga aerophila NBRC 106136.</title>
        <authorList>
            <person name="Hosoyama A."/>
            <person name="Uohara A."/>
            <person name="Ohji S."/>
            <person name="Ichikawa N."/>
        </authorList>
    </citation>
    <scope>NUCLEOTIDE SEQUENCE [LARGE SCALE GENOMIC DNA]</scope>
    <source>
        <strain evidence="4 5">NBRC 106136</strain>
    </source>
</reference>
<dbReference type="InterPro" id="IPR054288">
    <property type="entry name" value="DUF7024"/>
</dbReference>
<dbReference type="Pfam" id="PF00884">
    <property type="entry name" value="Sulfatase"/>
    <property type="match status" value="1"/>
</dbReference>
<keyword evidence="1" id="KW-1133">Transmembrane helix</keyword>
<evidence type="ECO:0000259" key="2">
    <source>
        <dbReference type="Pfam" id="PF00884"/>
    </source>
</evidence>
<evidence type="ECO:0000313" key="4">
    <source>
        <dbReference type="EMBL" id="GEO17242.1"/>
    </source>
</evidence>
<feature type="transmembrane region" description="Helical" evidence="1">
    <location>
        <begin position="20"/>
        <end position="37"/>
    </location>
</feature>
<dbReference type="Proteomes" id="UP000321085">
    <property type="component" value="Unassembled WGS sequence"/>
</dbReference>
<feature type="domain" description="DUF7024" evidence="3">
    <location>
        <begin position="439"/>
        <end position="573"/>
    </location>
</feature>
<dbReference type="InterPro" id="IPR017850">
    <property type="entry name" value="Alkaline_phosphatase_core_sf"/>
</dbReference>
<dbReference type="EMBL" id="BJYU01000096">
    <property type="protein sequence ID" value="GEO17242.1"/>
    <property type="molecule type" value="Genomic_DNA"/>
</dbReference>
<evidence type="ECO:0000259" key="3">
    <source>
        <dbReference type="Pfam" id="PF22895"/>
    </source>
</evidence>
<name>A0A512BZ62_9HYPH</name>
<keyword evidence="1" id="KW-0812">Transmembrane</keyword>
<dbReference type="SUPFAM" id="SSF53649">
    <property type="entry name" value="Alkaline phosphatase-like"/>
    <property type="match status" value="1"/>
</dbReference>
<dbReference type="Gene3D" id="3.40.720.10">
    <property type="entry name" value="Alkaline Phosphatase, subunit A"/>
    <property type="match status" value="1"/>
</dbReference>
<sequence>MVIAGGAVLVFIASLRLEKMLAVFLMLLTAGIIFQSWPTLSASKWLTLPDEVQTAKIAEFSDKGNALIVLMDTMASDVFEEVVTNDAALSKALDGFIFYPDTVGASPTTFLAMPTIHSGQPYRGGIPTAQFFSETVRNHSVLTKVADAGYRSILVNPIQNVCPAKVECVLADAAMRSKRSVARSEGLGILDAMLFRLAPLGLKNAAYNDGEWILQSQLEDKRFIQPAMKHNYFLQDLATAMTVSPGAPTLKFLHLMNTHPPYVFDKGCNYAGRQQDRTRENFSIQVKCSLDSFVKLLEALKAHNLYDQTAIVLLADHGNYGIESTRTSIEGSRAKVVGAANPTFAIKPLGSKGGFRTAGGEIYIGDFGATLCDLLKVCSADSGISALKEPYGRTRLFNYYRWKNEFWRASTIAGLTPYEVRGPVGKKENWVKDAPIRVGQTIDFSEKGTSTVYAWTGWSQPEAWGTWSDGPLASLIMNPDKRVPSRITLQLQGFVDPGPVRASVVINEKPVGEIVLDRTKPSGEFTFNVPNEASADSTIKLDLLIADPKSPKELGLSRDDRYLGIGLYSLKIEAQEP</sequence>
<gene>
    <name evidence="4" type="ORF">MAE02_49380</name>
</gene>
<keyword evidence="1" id="KW-0472">Membrane</keyword>
<accession>A0A512BZ62</accession>
<keyword evidence="5" id="KW-1185">Reference proteome</keyword>
<evidence type="ECO:0000256" key="1">
    <source>
        <dbReference type="SAM" id="Phobius"/>
    </source>
</evidence>
<protein>
    <submittedName>
        <fullName evidence="4">Uncharacterized protein</fullName>
    </submittedName>
</protein>
<dbReference type="InterPro" id="IPR000917">
    <property type="entry name" value="Sulfatase_N"/>
</dbReference>